<evidence type="ECO:0000313" key="1">
    <source>
        <dbReference type="EMBL" id="NQE37033.1"/>
    </source>
</evidence>
<reference evidence="1 2" key="1">
    <citation type="journal article" date="2020" name="Sci. Rep.">
        <title>A novel cyanobacterial geosmin producer, revising GeoA distribution and dispersion patterns in Bacteria.</title>
        <authorList>
            <person name="Churro C."/>
            <person name="Semedo-Aguiar A.P."/>
            <person name="Silva A.D."/>
            <person name="Pereira-Leal J.B."/>
            <person name="Leite R.B."/>
        </authorList>
    </citation>
    <scope>NUCLEOTIDE SEQUENCE [LARGE SCALE GENOMIC DNA]</scope>
    <source>
        <strain evidence="1 2">IPMA8</strain>
    </source>
</reference>
<sequence>MFAEFFGANSFAGMHQNDDRKQLVLFDGETDRGMVVPDRFIQDFGKLNIARVIYSGSRCNLVQ</sequence>
<comment type="caution">
    <text evidence="1">The sequence shown here is derived from an EMBL/GenBank/DDBJ whole genome shotgun (WGS) entry which is preliminary data.</text>
</comment>
<accession>A0ABX2D5E1</accession>
<proteinExistence type="predicted"/>
<keyword evidence="2" id="KW-1185">Reference proteome</keyword>
<name>A0ABX2D5E1_9CYAN</name>
<protein>
    <submittedName>
        <fullName evidence="1">Uncharacterized protein</fullName>
    </submittedName>
</protein>
<gene>
    <name evidence="1" type="ORF">E5S67_04800</name>
</gene>
<dbReference type="Proteomes" id="UP000702425">
    <property type="component" value="Unassembled WGS sequence"/>
</dbReference>
<evidence type="ECO:0000313" key="2">
    <source>
        <dbReference type="Proteomes" id="UP000702425"/>
    </source>
</evidence>
<dbReference type="RefSeq" id="WP_246276961.1">
    <property type="nucleotide sequence ID" value="NZ_CAWPPK010000012.1"/>
</dbReference>
<dbReference type="EMBL" id="SRRZ01000109">
    <property type="protein sequence ID" value="NQE37033.1"/>
    <property type="molecule type" value="Genomic_DNA"/>
</dbReference>
<organism evidence="1 2">
    <name type="scientific">Microcoleus asticus IPMA8</name>
    <dbReference type="NCBI Taxonomy" id="2563858"/>
    <lineage>
        <taxon>Bacteria</taxon>
        <taxon>Bacillati</taxon>
        <taxon>Cyanobacteriota</taxon>
        <taxon>Cyanophyceae</taxon>
        <taxon>Oscillatoriophycideae</taxon>
        <taxon>Oscillatoriales</taxon>
        <taxon>Microcoleaceae</taxon>
        <taxon>Microcoleus</taxon>
        <taxon>Microcoleus asticus</taxon>
    </lineage>
</organism>